<reference evidence="1 2" key="1">
    <citation type="submission" date="2016-10" db="EMBL/GenBank/DDBJ databases">
        <authorList>
            <person name="de Groot N.N."/>
        </authorList>
    </citation>
    <scope>NUCLEOTIDE SEQUENCE [LARGE SCALE GENOMIC DNA]</scope>
    <source>
        <strain evidence="1 2">DSM 19073</strain>
    </source>
</reference>
<evidence type="ECO:0000313" key="1">
    <source>
        <dbReference type="EMBL" id="SFI53935.1"/>
    </source>
</evidence>
<gene>
    <name evidence="1" type="ORF">SAMN04488095_1171</name>
</gene>
<name>A0A1I3J1H3_9RHOB</name>
<organism evidence="1 2">
    <name type="scientific">Jannaschia pohangensis</name>
    <dbReference type="NCBI Taxonomy" id="390807"/>
    <lineage>
        <taxon>Bacteria</taxon>
        <taxon>Pseudomonadati</taxon>
        <taxon>Pseudomonadota</taxon>
        <taxon>Alphaproteobacteria</taxon>
        <taxon>Rhodobacterales</taxon>
        <taxon>Roseobacteraceae</taxon>
        <taxon>Jannaschia</taxon>
    </lineage>
</organism>
<protein>
    <submittedName>
        <fullName evidence="1">Uncharacterized protein</fullName>
    </submittedName>
</protein>
<dbReference type="AlphaFoldDB" id="A0A1I3J1H3"/>
<dbReference type="RefSeq" id="WP_092777965.1">
    <property type="nucleotide sequence ID" value="NZ_FORA01000001.1"/>
</dbReference>
<keyword evidence="2" id="KW-1185">Reference proteome</keyword>
<proteinExistence type="predicted"/>
<accession>A0A1I3J1H3</accession>
<evidence type="ECO:0000313" key="2">
    <source>
        <dbReference type="Proteomes" id="UP000199110"/>
    </source>
</evidence>
<dbReference type="Proteomes" id="UP000199110">
    <property type="component" value="Unassembled WGS sequence"/>
</dbReference>
<dbReference type="OrthoDB" id="9152855at2"/>
<sequence length="252" mass="26675">MADTFDTIPLTVNFLGASIFLGKAAAIPHGGVASTPAYKLGTILSGLHDALTVADAKAVEVAANPDLNNEARKRKIAGMAKALHSDAKAMLADADAEAAAMDRSERALFPAMPDDAATAVKAGEVRAYMRSLPENDRRDFLTEQAKAGNLLPLQAAADPGVGMLAGADPEVVSGALRAYAKAHRPEEWGRIANGRDMHRLLNRALEQVLPLTERMAAPDVEKPSHVLSLAMTRKQAGDSMILADNLRIRVPA</sequence>
<dbReference type="EMBL" id="FORA01000001">
    <property type="protein sequence ID" value="SFI53935.1"/>
    <property type="molecule type" value="Genomic_DNA"/>
</dbReference>
<dbReference type="STRING" id="390807.SAMN04488095_1171"/>